<reference evidence="1 2" key="1">
    <citation type="submission" date="2023-08" db="EMBL/GenBank/DDBJ databases">
        <title>Implementing the SeqCode for naming new Mesorhizobium species isolated from Vachellia karroo root nodules.</title>
        <authorList>
            <person name="Van Lill M."/>
        </authorList>
    </citation>
    <scope>NUCLEOTIDE SEQUENCE [LARGE SCALE GENOMIC DNA]</scope>
    <source>
        <strain evidence="1 2">VK25D</strain>
    </source>
</reference>
<gene>
    <name evidence="1" type="ORF">RFM42_05760</name>
</gene>
<evidence type="ECO:0000313" key="1">
    <source>
        <dbReference type="EMBL" id="MDX8530472.1"/>
    </source>
</evidence>
<organism evidence="1 2">
    <name type="scientific">Mesorhizobium vachelliae</name>
    <dbReference type="NCBI Taxonomy" id="3072309"/>
    <lineage>
        <taxon>Bacteria</taxon>
        <taxon>Pseudomonadati</taxon>
        <taxon>Pseudomonadota</taxon>
        <taxon>Alphaproteobacteria</taxon>
        <taxon>Hyphomicrobiales</taxon>
        <taxon>Phyllobacteriaceae</taxon>
        <taxon>Mesorhizobium</taxon>
    </lineage>
</organism>
<evidence type="ECO:0000313" key="2">
    <source>
        <dbReference type="Proteomes" id="UP001285154"/>
    </source>
</evidence>
<dbReference type="EMBL" id="JAVIIQ010000002">
    <property type="protein sequence ID" value="MDX8530472.1"/>
    <property type="molecule type" value="Genomic_DNA"/>
</dbReference>
<name>A0ABU5A1D7_9HYPH</name>
<keyword evidence="2" id="KW-1185">Reference proteome</keyword>
<protein>
    <submittedName>
        <fullName evidence="1">Uncharacterized protein</fullName>
    </submittedName>
</protein>
<dbReference type="RefSeq" id="WP_320245816.1">
    <property type="nucleotide sequence ID" value="NZ_JAVIIQ010000002.1"/>
</dbReference>
<proteinExistence type="predicted"/>
<sequence length="97" mass="10214">MVGELKVPAISAGGTALVTVDDLQHIPMKAGLIRPEPLHQLGQPFICVSGARPETHSGNVAGIDIWEAACALGMSAKTLDKVHGHHQVDFQKNAAEI</sequence>
<comment type="caution">
    <text evidence="1">The sequence shown here is derived from an EMBL/GenBank/DDBJ whole genome shotgun (WGS) entry which is preliminary data.</text>
</comment>
<accession>A0ABU5A1D7</accession>
<dbReference type="Proteomes" id="UP001285154">
    <property type="component" value="Unassembled WGS sequence"/>
</dbReference>